<proteinExistence type="predicted"/>
<evidence type="ECO:0000256" key="1">
    <source>
        <dbReference type="ARBA" id="ARBA00022553"/>
    </source>
</evidence>
<dbReference type="InterPro" id="IPR011110">
    <property type="entry name" value="Reg_prop"/>
</dbReference>
<comment type="caution">
    <text evidence="2">The sequence shown here is derived from an EMBL/GenBank/DDBJ whole genome shotgun (WGS) entry which is preliminary data.</text>
</comment>
<dbReference type="FunFam" id="2.130.10.10:FF:000891">
    <property type="entry name" value="Two-component system sensor histidine kinase/response regulator, hybrid (One-component system)"/>
    <property type="match status" value="1"/>
</dbReference>
<accession>A0A7J5JFE2</accession>
<organism evidence="2 3">
    <name type="scientific">Bacteroides thetaiotaomicron</name>
    <dbReference type="NCBI Taxonomy" id="818"/>
    <lineage>
        <taxon>Bacteria</taxon>
        <taxon>Pseudomonadati</taxon>
        <taxon>Bacteroidota</taxon>
        <taxon>Bacteroidia</taxon>
        <taxon>Bacteroidales</taxon>
        <taxon>Bacteroidaceae</taxon>
        <taxon>Bacteroides</taxon>
    </lineage>
</organism>
<dbReference type="Gene3D" id="2.130.10.10">
    <property type="entry name" value="YVTN repeat-like/Quinoprotein amine dehydrogenase"/>
    <property type="match status" value="2"/>
</dbReference>
<keyword evidence="2" id="KW-0418">Kinase</keyword>
<gene>
    <name evidence="2" type="ORF">GAN75_27165</name>
</gene>
<dbReference type="AlphaFoldDB" id="A0A7J5JFE2"/>
<dbReference type="PANTHER" id="PTHR43547">
    <property type="entry name" value="TWO-COMPONENT HISTIDINE KINASE"/>
    <property type="match status" value="1"/>
</dbReference>
<dbReference type="Proteomes" id="UP000436825">
    <property type="component" value="Unassembled WGS sequence"/>
</dbReference>
<keyword evidence="1" id="KW-0597">Phosphoprotein</keyword>
<sequence>MKKHLLRLAFINGLLFLSICIFAQEYSDFYFTRVNGENGLSESNVKAILQDSYGFMWFGTKNGLNRYDGTSILQFDCDDLEEGTGNHNIGALFEDKERNLWVGTDRGVYIYNPAVDVFKRFKIASSEGITLDNWVAEILSDSLDNIWVLIPDQGLFRYKDGKVHHYSLIDKDNLKNNNPECICINEQGEVWVGTSGIGLFKYNYRDDNFEQYLTDRMGRSLIDKTIISICFQKENAILGIHEGDLLKYNTRTDELSEVSFLGEKKTFLRDVMCFGDEIWVGSLHGIFIINEKENNVIHLKEDLMRSFSLSDNSIYSIYKDYEGGIWIGTMFGGVNYLPNRILTFAKYVPGSDPYSLNTKRIRGLAEDNNGCIWIGTEDNGVNVLDPRTGKVHQIYDNVPGRLITLSVKHYENHIYVGLFKQGMNDISIPGEHLKYVSDKDLGIEEGSVYSFLKDSKGRTWIGPGWGLYVSQPKERKFHRVEEVGYNWVFDIMEARDGTIWLATMGNGVWKCDPKNNSYKNYSYKEGVDNSLSSNSVSSIMQDSKGNIWFSTDRGGICRYNEAQDNFTTFSIEDGLPDDVAYNILEDDAGNLWFGTNKGLVKFNPENGDVRVFTNKDGLLGNQFNYQSALKAQDGRFYFGGVDGLIAFDPTVQEEERALPPVYISKFSIYNKEVTVHTPESPLKQCIVHTDEIVLPYDQANISFDVALLSYSTAESNQYYYRMEPLDRDWVRAASNQN</sequence>
<dbReference type="Gene3D" id="2.60.40.10">
    <property type="entry name" value="Immunoglobulins"/>
    <property type="match status" value="1"/>
</dbReference>
<dbReference type="Pfam" id="PF07494">
    <property type="entry name" value="Reg_prop"/>
    <property type="match status" value="6"/>
</dbReference>
<name>A0A7J5JFE2_BACT4</name>
<dbReference type="SUPFAM" id="SSF63829">
    <property type="entry name" value="Calcium-dependent phosphotriesterase"/>
    <property type="match status" value="2"/>
</dbReference>
<dbReference type="GO" id="GO:0000155">
    <property type="term" value="F:phosphorelay sensor kinase activity"/>
    <property type="evidence" value="ECO:0007669"/>
    <property type="project" value="TreeGrafter"/>
</dbReference>
<dbReference type="InterPro" id="IPR015943">
    <property type="entry name" value="WD40/YVTN_repeat-like_dom_sf"/>
</dbReference>
<protein>
    <submittedName>
        <fullName evidence="2">Hybrid sensor histidine kinase/response regulator</fullName>
    </submittedName>
</protein>
<keyword evidence="2" id="KW-0808">Transferase</keyword>
<dbReference type="InterPro" id="IPR013783">
    <property type="entry name" value="Ig-like_fold"/>
</dbReference>
<reference evidence="2 3" key="1">
    <citation type="journal article" date="2019" name="Nat. Med.">
        <title>A library of human gut bacterial isolates paired with longitudinal multiomics data enables mechanistic microbiome research.</title>
        <authorList>
            <person name="Poyet M."/>
            <person name="Groussin M."/>
            <person name="Gibbons S.M."/>
            <person name="Avila-Pacheco J."/>
            <person name="Jiang X."/>
            <person name="Kearney S.M."/>
            <person name="Perrotta A.R."/>
            <person name="Berdy B."/>
            <person name="Zhao S."/>
            <person name="Lieberman T.D."/>
            <person name="Swanson P.K."/>
            <person name="Smith M."/>
            <person name="Roesemann S."/>
            <person name="Alexander J.E."/>
            <person name="Rich S.A."/>
            <person name="Livny J."/>
            <person name="Vlamakis H."/>
            <person name="Clish C."/>
            <person name="Bullock K."/>
            <person name="Deik A."/>
            <person name="Scott J."/>
            <person name="Pierce K.A."/>
            <person name="Xavier R.J."/>
            <person name="Alm E.J."/>
        </authorList>
    </citation>
    <scope>NUCLEOTIDE SEQUENCE [LARGE SCALE GENOMIC DNA]</scope>
    <source>
        <strain evidence="2 3">BIOML-A160</strain>
    </source>
</reference>
<evidence type="ECO:0000313" key="3">
    <source>
        <dbReference type="Proteomes" id="UP000436825"/>
    </source>
</evidence>
<dbReference type="FunFam" id="2.130.10.10:FF:000895">
    <property type="entry name" value="Two-component system sensor histidine kinase/response regulator"/>
    <property type="match status" value="1"/>
</dbReference>
<evidence type="ECO:0000313" key="2">
    <source>
        <dbReference type="EMBL" id="KAB4449826.1"/>
    </source>
</evidence>
<dbReference type="PANTHER" id="PTHR43547:SF2">
    <property type="entry name" value="HYBRID SIGNAL TRANSDUCTION HISTIDINE KINASE C"/>
    <property type="match status" value="1"/>
</dbReference>
<feature type="non-terminal residue" evidence="2">
    <location>
        <position position="737"/>
    </location>
</feature>
<dbReference type="EMBL" id="WCRW01000041">
    <property type="protein sequence ID" value="KAB4449826.1"/>
    <property type="molecule type" value="Genomic_DNA"/>
</dbReference>